<keyword evidence="2" id="KW-0813">Transport</keyword>
<keyword evidence="7" id="KW-1185">Reference proteome</keyword>
<dbReference type="GO" id="GO:0006606">
    <property type="term" value="P:protein import into nucleus"/>
    <property type="evidence" value="ECO:0007669"/>
    <property type="project" value="TreeGrafter"/>
</dbReference>
<feature type="region of interest" description="Disordered" evidence="4">
    <location>
        <begin position="1737"/>
        <end position="1765"/>
    </location>
</feature>
<feature type="region of interest" description="Disordered" evidence="4">
    <location>
        <begin position="923"/>
        <end position="942"/>
    </location>
</feature>
<sequence length="2031" mass="205459">MEYAPDSEPNADVRFISSHIPVFTPEEISLPAGDCSLVAATPKFGRIFVACGTQVKVFESKTLFEGVAGGPLTTIGVGAQVTHVACSCDGLTLLVVILHKQVPHALFYEIRSLVPGCGEQTPLVSVALDGAGGQVHGLTWNPMDPSSVALAISPSSLSLLTLKENQVEVKSENIQARALGWSPKGKQLTVGLEDGTLKLFKPDLTAVRTIQQPPMNEIGAVLSITWFTNTEFFIGYKSSVEEGAHVIMYVNAPKAKEPEFVAYEYICNYNEGPRAPMFYPFFFPEWSLLCLLSSRAVTMAVLGRSAKGGDGWCEYEIDEGCVAAVHNVSITKETFPLGLAVDFTSQKTFTAKDNKVSGPCPVMCTLSTGGELNLFHVVNEKSGAESLTMPQESLPTSGVRTPQQFGGVSSYSVDKPAVPSLASVAPETRTAFPAVPTPLGLSTSSATQKVDTFSFNAPAQSSSPAPASSLQSLSANFKLPQSQPSPLTTSLFAKTEPASPMFNLERTTETTKPTLAAPASIPKLPQATTTSQEKSSFPLNRQITPAAAPHSTILPDTKPQPPVIPDIKAVETRFEEELKEHLNIGDLPNQVGGQEEMSELRCFLGETAEWVNEMNSTTSELKGEVGQLHSDVLEGFILAEEAEAQVVKSKNPRHRLMLQLQTLDPHSRKQMEEIRSLYQYLQSQLAEINTRLHLDWATYRNEQNKKKKKELPPSEKLYQALKKCLYARKVCEQRVDSLCERIKDLHLHSLSGLAAPQTHQEDDEIMATLERSLRETSISTPDLSSPFKMLSPGKQENLQKVLSRRNFIPLRKCSNLPCMNLSSLEDLSQGNSQEGSPRSSFTTNKGHSFEPQIFSTPMPNNQISVTPQAGSTSEADMMQGSKAAPAPPEPQYEDITPPQTPDNRLTQGTRPASPLRALSRLVSEVPTKGASETKSPGTVLPTESKTAFQGFGVGGSSSGGLKAPVTVTSGPLQGTFKPVTSALSKTTPAFSFTQFAPPTVASQGSVTQQPLSQNLAGSSSPLFKPPTATLENTGFPQAVSSEVSHKTEVKGSLFFKLPTYVSESYSPFSEKVETSVASLDKVASTAASSSSKVPSVSEAASSSSVLGAMSVPESFTTPHLASVAETESTSSSSSTDSDTASNATVIGGGVSTSGTPSFPESSEQLAERTGDMAVNKEASLPPPSSTSQPSLFSANSGSFFGGGSSNMFSGVSSSSSGFFANKTSVESGLLGSSSTSTTITTTSAAAATPSSGVLFVTPTTDSGSFFASATGTAATGSVFNAPVTASGTLFGAKSTASSSKGLLGTETATVNTLTITVTSSSLFGKTSTTTTAGNSLGTAPSASSGSIFGDTKASSGGTVFGTSATSASIFGGSSTAASGSIFGTASTSSGSLFGISGSTGIFGATTTAAPAAASTTTSTTSTITSTVSSSSSSPTTSATMFGNSGISTAGVTILGTTTASDSSTATTAATAATAGLFGTATSTTSDSIFGASTAATTTATNGTIFGVKTTAGSIFGTASTSGNLFCTTTSAQTGSIFGTTSTSTGSGNIFGSASTSDSIFGSPAQTSAVTPSIFGAAAGGGGGSAGSTSTLFGREGSGSPSISSTSTTTTAASTSIPASSSPPALTTGLFSSPPAGEASSFNLAFTPGGGSGSANPATSATPSLFSTQATSTATGAPFSPGGIFSASSTTSTSAFTSLSTSSSAFTSPAASSAPSLTPATTAAASTTNTVFGQSTPGLVFGGTAPPQNSLFGGGGQSTGTFGASSTPGSIFGGSAAGQSLFGNTSSGSMFGQTSAATTSPFASVSTSKAEASPFGGSSAFGSGGGGGGGFFSGLGSKPNAENANKNVFGGVSLSATTPQTSLFGNSSSSTTSPFQSSVFGGAGNSGTVGSGSFSSGAGPVANTGFAVTTPQSPAFGGNPTFGGSPSFGGSPTFGSSPVFGGSSTFSSPLKNTPTGGGGFSSFASSGGATFGSLAGASSPSTGGFGSFANQSNTATFGSLAQQSPDQQSGGAFGTGGGGGTFGSGSNFSAWR</sequence>
<evidence type="ECO:0000313" key="7">
    <source>
        <dbReference type="Proteomes" id="UP001487740"/>
    </source>
</evidence>
<feature type="region of interest" description="Disordered" evidence="4">
    <location>
        <begin position="1911"/>
        <end position="1933"/>
    </location>
</feature>
<feature type="region of interest" description="Disordered" evidence="4">
    <location>
        <begin position="1995"/>
        <end position="2031"/>
    </location>
</feature>
<dbReference type="SUPFAM" id="SSF117289">
    <property type="entry name" value="Nucleoporin domain"/>
    <property type="match status" value="1"/>
</dbReference>
<feature type="region of interest" description="Disordered" evidence="4">
    <location>
        <begin position="1121"/>
        <end position="1168"/>
    </location>
</feature>
<dbReference type="PANTHER" id="PTHR23193:SF5">
    <property type="entry name" value="NUCLEAR ENVELOPE PORE MEMBRANE PROTEIN POM 121C-RELATED"/>
    <property type="match status" value="1"/>
</dbReference>
<evidence type="ECO:0000313" key="6">
    <source>
        <dbReference type="EMBL" id="KAK8380571.1"/>
    </source>
</evidence>
<dbReference type="GO" id="GO:0006405">
    <property type="term" value="P:RNA export from nucleus"/>
    <property type="evidence" value="ECO:0007669"/>
    <property type="project" value="TreeGrafter"/>
</dbReference>
<feature type="compositionally biased region" description="Polar residues" evidence="4">
    <location>
        <begin position="853"/>
        <end position="874"/>
    </location>
</feature>
<dbReference type="GO" id="GO:0008139">
    <property type="term" value="F:nuclear localization sequence binding"/>
    <property type="evidence" value="ECO:0007669"/>
    <property type="project" value="TreeGrafter"/>
</dbReference>
<feature type="compositionally biased region" description="Polar residues" evidence="4">
    <location>
        <begin position="827"/>
        <end position="846"/>
    </location>
</feature>
<dbReference type="Gene3D" id="2.130.10.10">
    <property type="entry name" value="YVTN repeat-like/Quinoprotein amine dehydrogenase"/>
    <property type="match status" value="1"/>
</dbReference>
<name>A0AAW0T0P5_SCYPA</name>
<comment type="caution">
    <text evidence="6">The sequence shown here is derived from an EMBL/GenBank/DDBJ whole genome shotgun (WGS) entry which is preliminary data.</text>
</comment>
<feature type="region of interest" description="Disordered" evidence="4">
    <location>
        <begin position="827"/>
        <end position="915"/>
    </location>
</feature>
<feature type="compositionally biased region" description="Gly residues" evidence="4">
    <location>
        <begin position="2010"/>
        <end position="2022"/>
    </location>
</feature>
<feature type="compositionally biased region" description="Low complexity" evidence="4">
    <location>
        <begin position="1915"/>
        <end position="1933"/>
    </location>
</feature>
<feature type="compositionally biased region" description="Polar residues" evidence="4">
    <location>
        <begin position="1002"/>
        <end position="1021"/>
    </location>
</feature>
<proteinExistence type="predicted"/>
<evidence type="ECO:0000259" key="5">
    <source>
        <dbReference type="Pfam" id="PF16755"/>
    </source>
</evidence>
<feature type="region of interest" description="Disordered" evidence="4">
    <location>
        <begin position="496"/>
        <end position="520"/>
    </location>
</feature>
<protein>
    <recommendedName>
        <fullName evidence="5">Nucleoporin Nup159/Nup146 N-terminal domain-containing protein</fullName>
    </recommendedName>
</protein>
<organism evidence="6 7">
    <name type="scientific">Scylla paramamosain</name>
    <name type="common">Mud crab</name>
    <dbReference type="NCBI Taxonomy" id="85552"/>
    <lineage>
        <taxon>Eukaryota</taxon>
        <taxon>Metazoa</taxon>
        <taxon>Ecdysozoa</taxon>
        <taxon>Arthropoda</taxon>
        <taxon>Crustacea</taxon>
        <taxon>Multicrustacea</taxon>
        <taxon>Malacostraca</taxon>
        <taxon>Eumalacostraca</taxon>
        <taxon>Eucarida</taxon>
        <taxon>Decapoda</taxon>
        <taxon>Pleocyemata</taxon>
        <taxon>Brachyura</taxon>
        <taxon>Eubrachyura</taxon>
        <taxon>Portunoidea</taxon>
        <taxon>Portunidae</taxon>
        <taxon>Portuninae</taxon>
        <taxon>Scylla</taxon>
    </lineage>
</organism>
<evidence type="ECO:0000256" key="1">
    <source>
        <dbReference type="ARBA" id="ARBA00004123"/>
    </source>
</evidence>
<feature type="compositionally biased region" description="Polar residues" evidence="4">
    <location>
        <begin position="901"/>
        <end position="910"/>
    </location>
</feature>
<keyword evidence="3" id="KW-0539">Nucleus</keyword>
<comment type="subcellular location">
    <subcellularLocation>
        <location evidence="1">Nucleus</location>
    </subcellularLocation>
</comment>
<evidence type="ECO:0000256" key="2">
    <source>
        <dbReference type="ARBA" id="ARBA00022448"/>
    </source>
</evidence>
<feature type="compositionally biased region" description="Polar residues" evidence="4">
    <location>
        <begin position="1995"/>
        <end position="2007"/>
    </location>
</feature>
<dbReference type="InterPro" id="IPR015943">
    <property type="entry name" value="WD40/YVTN_repeat-like_dom_sf"/>
</dbReference>
<dbReference type="InterPro" id="IPR039462">
    <property type="entry name" value="Nup159/Nup146_N"/>
</dbReference>
<dbReference type="GO" id="GO:0017056">
    <property type="term" value="F:structural constituent of nuclear pore"/>
    <property type="evidence" value="ECO:0007669"/>
    <property type="project" value="TreeGrafter"/>
</dbReference>
<feature type="compositionally biased region" description="Polar residues" evidence="4">
    <location>
        <begin position="1653"/>
        <end position="1662"/>
    </location>
</feature>
<feature type="domain" description="Nucleoporin Nup159/Nup146 N-terminal" evidence="5">
    <location>
        <begin position="74"/>
        <end position="245"/>
    </location>
</feature>
<evidence type="ECO:0000256" key="3">
    <source>
        <dbReference type="ARBA" id="ARBA00023242"/>
    </source>
</evidence>
<reference evidence="6 7" key="1">
    <citation type="submission" date="2023-03" db="EMBL/GenBank/DDBJ databases">
        <title>High-quality genome of Scylla paramamosain provides insights in environmental adaptation.</title>
        <authorList>
            <person name="Zhang L."/>
        </authorList>
    </citation>
    <scope>NUCLEOTIDE SEQUENCE [LARGE SCALE GENOMIC DNA]</scope>
    <source>
        <strain evidence="6">LZ_2023a</strain>
        <tissue evidence="6">Muscle</tissue>
    </source>
</reference>
<feature type="region of interest" description="Disordered" evidence="4">
    <location>
        <begin position="1002"/>
        <end position="1029"/>
    </location>
</feature>
<feature type="compositionally biased region" description="Low complexity" evidence="4">
    <location>
        <begin position="1121"/>
        <end position="1145"/>
    </location>
</feature>
<dbReference type="InterPro" id="IPR026054">
    <property type="entry name" value="Nucleoporin"/>
</dbReference>
<dbReference type="GO" id="GO:0005643">
    <property type="term" value="C:nuclear pore"/>
    <property type="evidence" value="ECO:0007669"/>
    <property type="project" value="TreeGrafter"/>
</dbReference>
<feature type="compositionally biased region" description="Polar residues" evidence="4">
    <location>
        <begin position="930"/>
        <end position="942"/>
    </location>
</feature>
<dbReference type="EMBL" id="JARAKH010000042">
    <property type="protein sequence ID" value="KAK8380571.1"/>
    <property type="molecule type" value="Genomic_DNA"/>
</dbReference>
<dbReference type="Proteomes" id="UP001487740">
    <property type="component" value="Unassembled WGS sequence"/>
</dbReference>
<feature type="region of interest" description="Disordered" evidence="4">
    <location>
        <begin position="1584"/>
        <end position="1662"/>
    </location>
</feature>
<feature type="compositionally biased region" description="Low complexity" evidence="4">
    <location>
        <begin position="1599"/>
        <end position="1627"/>
    </location>
</feature>
<dbReference type="PANTHER" id="PTHR23193">
    <property type="entry name" value="NUCLEAR PORE COMPLEX PROTEIN NUP"/>
    <property type="match status" value="1"/>
</dbReference>
<gene>
    <name evidence="6" type="ORF">O3P69_016878</name>
</gene>
<accession>A0AAW0T0P5</accession>
<evidence type="ECO:0000256" key="4">
    <source>
        <dbReference type="SAM" id="MobiDB-lite"/>
    </source>
</evidence>
<dbReference type="Pfam" id="PF16755">
    <property type="entry name" value="Beta-prop_NUP159_NUP214"/>
    <property type="match status" value="1"/>
</dbReference>